<reference evidence="4" key="2">
    <citation type="submission" date="2020-04" db="EMBL/GenBank/DDBJ databases">
        <authorList>
            <consortium name="NCBI Genome Project"/>
        </authorList>
    </citation>
    <scope>NUCLEOTIDE SEQUENCE</scope>
    <source>
        <strain evidence="4">CBS 304.34</strain>
    </source>
</reference>
<sequence length="338" mass="38000">MSASGVPSAKTYDQELRVMNRKRSIEEVDTERVEPASRRRKTAHHGLEVVALPDKVSTTSRPRPVMTAKKPTKSTTTGNKARNVPDFLVQGERYYQYLTKFPLPSVACLGKLSGVISGEFALRFVDRSHPGHNLDVLIWDQEPKRNEMGEHLEKNGSIIIDEGNVGGFYTFRMYQRQDHPEVVTIFFTNQPPISEILHGLYIRTALSNFITATTACCPFARWTMNEDSSCLFGFGSRQKGEPLETGRSIILRTGHDLRDIDAAHKDSIELPPGNHGTWFFKANSERSPGGSETWAITLHNEEITPPRQPDVVVNATTFQVCTIKPLAPEKGFRYVISW</sequence>
<dbReference type="Proteomes" id="UP000504636">
    <property type="component" value="Unplaced"/>
</dbReference>
<accession>A0A6A6ZC04</accession>
<proteinExistence type="predicted"/>
<name>A0A6A6ZC04_9PEZI</name>
<evidence type="ECO:0000313" key="2">
    <source>
        <dbReference type="EMBL" id="KAF2817844.1"/>
    </source>
</evidence>
<dbReference type="GeneID" id="54464136"/>
<feature type="region of interest" description="Disordered" evidence="1">
    <location>
        <begin position="57"/>
        <end position="81"/>
    </location>
</feature>
<keyword evidence="3" id="KW-1185">Reference proteome</keyword>
<reference evidence="4" key="3">
    <citation type="submission" date="2025-04" db="UniProtKB">
        <authorList>
            <consortium name="RefSeq"/>
        </authorList>
    </citation>
    <scope>IDENTIFICATION</scope>
    <source>
        <strain evidence="4">CBS 304.34</strain>
    </source>
</reference>
<protein>
    <submittedName>
        <fullName evidence="2 4">Uncharacterized protein</fullName>
    </submittedName>
</protein>
<reference evidence="2 4" key="1">
    <citation type="journal article" date="2020" name="Stud. Mycol.">
        <title>101 Dothideomycetes genomes: a test case for predicting lifestyles and emergence of pathogens.</title>
        <authorList>
            <person name="Haridas S."/>
            <person name="Albert R."/>
            <person name="Binder M."/>
            <person name="Bloem J."/>
            <person name="Labutti K."/>
            <person name="Salamov A."/>
            <person name="Andreopoulos B."/>
            <person name="Baker S."/>
            <person name="Barry K."/>
            <person name="Bills G."/>
            <person name="Bluhm B."/>
            <person name="Cannon C."/>
            <person name="Castanera R."/>
            <person name="Culley D."/>
            <person name="Daum C."/>
            <person name="Ezra D."/>
            <person name="Gonzalez J."/>
            <person name="Henrissat B."/>
            <person name="Kuo A."/>
            <person name="Liang C."/>
            <person name="Lipzen A."/>
            <person name="Lutzoni F."/>
            <person name="Magnuson J."/>
            <person name="Mondo S."/>
            <person name="Nolan M."/>
            <person name="Ohm R."/>
            <person name="Pangilinan J."/>
            <person name="Park H.-J."/>
            <person name="Ramirez L."/>
            <person name="Alfaro M."/>
            <person name="Sun H."/>
            <person name="Tritt A."/>
            <person name="Yoshinaga Y."/>
            <person name="Zwiers L.-H."/>
            <person name="Turgeon B."/>
            <person name="Goodwin S."/>
            <person name="Spatafora J."/>
            <person name="Crous P."/>
            <person name="Grigoriev I."/>
        </authorList>
    </citation>
    <scope>NUCLEOTIDE SEQUENCE</scope>
    <source>
        <strain evidence="2 4">CBS 304.34</strain>
    </source>
</reference>
<evidence type="ECO:0000256" key="1">
    <source>
        <dbReference type="SAM" id="MobiDB-lite"/>
    </source>
</evidence>
<dbReference type="EMBL" id="MU003692">
    <property type="protein sequence ID" value="KAF2817844.1"/>
    <property type="molecule type" value="Genomic_DNA"/>
</dbReference>
<evidence type="ECO:0000313" key="4">
    <source>
        <dbReference type="RefSeq" id="XP_033584808.1"/>
    </source>
</evidence>
<gene>
    <name evidence="2 4" type="ORF">BDZ99DRAFT_493550</name>
</gene>
<evidence type="ECO:0000313" key="3">
    <source>
        <dbReference type="Proteomes" id="UP000504636"/>
    </source>
</evidence>
<organism evidence="2">
    <name type="scientific">Mytilinidion resinicola</name>
    <dbReference type="NCBI Taxonomy" id="574789"/>
    <lineage>
        <taxon>Eukaryota</taxon>
        <taxon>Fungi</taxon>
        <taxon>Dikarya</taxon>
        <taxon>Ascomycota</taxon>
        <taxon>Pezizomycotina</taxon>
        <taxon>Dothideomycetes</taxon>
        <taxon>Pleosporomycetidae</taxon>
        <taxon>Mytilinidiales</taxon>
        <taxon>Mytilinidiaceae</taxon>
        <taxon>Mytilinidion</taxon>
    </lineage>
</organism>
<dbReference type="AlphaFoldDB" id="A0A6A6ZC04"/>
<dbReference type="RefSeq" id="XP_033584808.1">
    <property type="nucleotide sequence ID" value="XM_033723243.1"/>
</dbReference>